<keyword evidence="4" id="KW-1185">Reference proteome</keyword>
<reference evidence="3 4" key="2">
    <citation type="journal article" date="2003" name="DNA Res.">
        <title>Complete genome structure of Gloeobacter violaceus PCC 7421, a cyanobacterium that lacks thylakoids (supplement).</title>
        <authorList>
            <person name="Nakamura Y."/>
            <person name="Kaneko T."/>
            <person name="Sato S."/>
            <person name="Mimuro M."/>
            <person name="Miyashita H."/>
            <person name="Tsuchiya T."/>
            <person name="Sasamoto S."/>
            <person name="Watanabe A."/>
            <person name="Kawashima K."/>
            <person name="Kishida Y."/>
            <person name="Kiyokawa C."/>
            <person name="Kohara M."/>
            <person name="Matsumoto M."/>
            <person name="Matsuno A."/>
            <person name="Nakazaki N."/>
            <person name="Shimpo S."/>
            <person name="Takeuchi C."/>
            <person name="Yamada M."/>
            <person name="Tabata S."/>
        </authorList>
    </citation>
    <scope>NUCLEOTIDE SEQUENCE [LARGE SCALE GENOMIC DNA]</scope>
    <source>
        <strain evidence="4">ATCC 29082 / PCC 7421</strain>
    </source>
</reference>
<organism evidence="3 4">
    <name type="scientific">Gloeobacter violaceus (strain ATCC 29082 / PCC 7421)</name>
    <dbReference type="NCBI Taxonomy" id="251221"/>
    <lineage>
        <taxon>Bacteria</taxon>
        <taxon>Bacillati</taxon>
        <taxon>Cyanobacteriota</taxon>
        <taxon>Cyanophyceae</taxon>
        <taxon>Gloeobacterales</taxon>
        <taxon>Gloeobacteraceae</taxon>
        <taxon>Gloeobacter</taxon>
    </lineage>
</organism>
<dbReference type="PhylomeDB" id="Q7NJ24"/>
<dbReference type="PANTHER" id="PTHR10948">
    <property type="entry name" value="TRANSPOSASE"/>
    <property type="match status" value="1"/>
</dbReference>
<dbReference type="AlphaFoldDB" id="Q7NJ24"/>
<dbReference type="EMBL" id="BA000045">
    <property type="protein sequence ID" value="BAC89949.1"/>
    <property type="molecule type" value="Genomic_DNA"/>
</dbReference>
<dbReference type="InterPro" id="IPR025246">
    <property type="entry name" value="IS30-like_HTH"/>
</dbReference>
<evidence type="ECO:0000259" key="2">
    <source>
        <dbReference type="PROSITE" id="PS50994"/>
    </source>
</evidence>
<dbReference type="InterPro" id="IPR001584">
    <property type="entry name" value="Integrase_cat-core"/>
</dbReference>
<protein>
    <submittedName>
        <fullName evidence="3">Glr2008 protein</fullName>
    </submittedName>
</protein>
<dbReference type="Gene3D" id="3.30.420.10">
    <property type="entry name" value="Ribonuclease H-like superfamily/Ribonuclease H"/>
    <property type="match status" value="1"/>
</dbReference>
<dbReference type="KEGG" id="gvi:glr2008"/>
<dbReference type="PROSITE" id="PS50994">
    <property type="entry name" value="INTEGRASE"/>
    <property type="match status" value="1"/>
</dbReference>
<dbReference type="PANTHER" id="PTHR10948:SF23">
    <property type="entry name" value="TRANSPOSASE INSI FOR INSERTION SEQUENCE ELEMENT IS30A-RELATED"/>
    <property type="match status" value="1"/>
</dbReference>
<evidence type="ECO:0000256" key="1">
    <source>
        <dbReference type="ARBA" id="ARBA00023172"/>
    </source>
</evidence>
<feature type="domain" description="Integrase catalytic" evidence="2">
    <location>
        <begin position="172"/>
        <end position="303"/>
    </location>
</feature>
<keyword evidence="1" id="KW-0233">DNA recombination</keyword>
<dbReference type="InterPro" id="IPR036397">
    <property type="entry name" value="RNaseH_sf"/>
</dbReference>
<evidence type="ECO:0000313" key="4">
    <source>
        <dbReference type="Proteomes" id="UP000000557"/>
    </source>
</evidence>
<proteinExistence type="predicted"/>
<dbReference type="GO" id="GO:0015074">
    <property type="term" value="P:DNA integration"/>
    <property type="evidence" value="ECO:0007669"/>
    <property type="project" value="InterPro"/>
</dbReference>
<dbReference type="GO" id="GO:0004803">
    <property type="term" value="F:transposase activity"/>
    <property type="evidence" value="ECO:0000318"/>
    <property type="project" value="GO_Central"/>
</dbReference>
<dbReference type="InterPro" id="IPR051917">
    <property type="entry name" value="Transposase-Integrase"/>
</dbReference>
<dbReference type="InterPro" id="IPR053392">
    <property type="entry name" value="Transposase_IS30-like"/>
</dbReference>
<dbReference type="HOGENOM" id="CLU_035706_0_1_3"/>
<reference evidence="3 4" key="1">
    <citation type="journal article" date="2003" name="DNA Res.">
        <title>Complete genome structure of Gloeobacter violaceus PCC 7421, a cyanobacterium that lacks thylakoids.</title>
        <authorList>
            <person name="Nakamura Y."/>
            <person name="Kaneko T."/>
            <person name="Sato S."/>
            <person name="Mimuro M."/>
            <person name="Miyashita H."/>
            <person name="Tsuchiya T."/>
            <person name="Sasamoto S."/>
            <person name="Watanabe A."/>
            <person name="Kawashima K."/>
            <person name="Kishida Y."/>
            <person name="Kiyokawa C."/>
            <person name="Kohara M."/>
            <person name="Matsumoto M."/>
            <person name="Matsuno A."/>
            <person name="Nakazaki N."/>
            <person name="Shimpo S."/>
            <person name="Takeuchi C."/>
            <person name="Yamada M."/>
            <person name="Tabata S."/>
        </authorList>
    </citation>
    <scope>NUCLEOTIDE SEQUENCE [LARGE SCALE GENOMIC DNA]</scope>
    <source>
        <strain evidence="4">ATCC 29082 / PCC 7421</strain>
    </source>
</reference>
<gene>
    <name evidence="3" type="ordered locus">glr2008</name>
</gene>
<dbReference type="SUPFAM" id="SSF53098">
    <property type="entry name" value="Ribonuclease H-like"/>
    <property type="match status" value="1"/>
</dbReference>
<dbReference type="GO" id="GO:0003676">
    <property type="term" value="F:nucleic acid binding"/>
    <property type="evidence" value="ECO:0007669"/>
    <property type="project" value="InterPro"/>
</dbReference>
<dbReference type="NCBIfam" id="NF033563">
    <property type="entry name" value="transpos_IS30"/>
    <property type="match status" value="1"/>
</dbReference>
<dbReference type="eggNOG" id="COG2826">
    <property type="taxonomic scope" value="Bacteria"/>
</dbReference>
<accession>Q7NJ24</accession>
<dbReference type="STRING" id="251221.gene:10759500"/>
<dbReference type="InterPro" id="IPR012337">
    <property type="entry name" value="RNaseH-like_sf"/>
</dbReference>
<dbReference type="Proteomes" id="UP000000557">
    <property type="component" value="Chromosome"/>
</dbReference>
<dbReference type="GO" id="GO:0032196">
    <property type="term" value="P:transposition"/>
    <property type="evidence" value="ECO:0000318"/>
    <property type="project" value="GO_Central"/>
</dbReference>
<dbReference type="InParanoid" id="Q7NJ24"/>
<dbReference type="OrthoDB" id="9803231at2"/>
<dbReference type="EnsemblBacteria" id="BAC89949">
    <property type="protein sequence ID" value="BAC89949"/>
    <property type="gene ID" value="BAC89949"/>
</dbReference>
<dbReference type="Pfam" id="PF13936">
    <property type="entry name" value="HTH_38"/>
    <property type="match status" value="1"/>
</dbReference>
<sequence length="303" mass="34444">MSYSQLTLPERHRIYILRYQDCLSLRAIGRLLGRHCSTIARECQRNQLDGHYLPAEGWLSATRRKEAKTPFLKVSSELLACIKSALKQFHSPEQIAGRLEAEGQVFVSHETIYKLIYADYEGLGACRKYLRQGRKVRRRRGGAKDKRGLIPKLVDIEFWPGEAEQKQVIGHWGSLGQRPWEGDTVIGANHQGGLVTYVDRASKFLVTGLLKNKKAGPVTALSIRLLQSEAAGKVKTITFDNGKEFSRHQELTGALEAECYFAKPYHCWERGLNEHTNGLLRQFFPSRQIFGQSNQSRCKGQWT</sequence>
<name>Q7NJ24_GLOVI</name>
<dbReference type="GO" id="GO:0006310">
    <property type="term" value="P:DNA recombination"/>
    <property type="evidence" value="ECO:0007669"/>
    <property type="project" value="UniProtKB-KW"/>
</dbReference>
<evidence type="ECO:0000313" key="3">
    <source>
        <dbReference type="EMBL" id="BAC89949.1"/>
    </source>
</evidence>